<dbReference type="OrthoDB" id="5457205at2"/>
<evidence type="ECO:0000313" key="4">
    <source>
        <dbReference type="EMBL" id="AVD70259.1"/>
    </source>
</evidence>
<dbReference type="RefSeq" id="WP_104935582.1">
    <property type="nucleotide sequence ID" value="NZ_CP021255.1"/>
</dbReference>
<feature type="compositionally biased region" description="Polar residues" evidence="1">
    <location>
        <begin position="221"/>
        <end position="232"/>
    </location>
</feature>
<evidence type="ECO:0000256" key="3">
    <source>
        <dbReference type="SAM" id="SignalP"/>
    </source>
</evidence>
<evidence type="ECO:0000256" key="1">
    <source>
        <dbReference type="SAM" id="MobiDB-lite"/>
    </source>
</evidence>
<accession>A0A2L1GKR3</accession>
<organism evidence="4 5">
    <name type="scientific">Desulfobulbus oralis</name>
    <dbReference type="NCBI Taxonomy" id="1986146"/>
    <lineage>
        <taxon>Bacteria</taxon>
        <taxon>Pseudomonadati</taxon>
        <taxon>Thermodesulfobacteriota</taxon>
        <taxon>Desulfobulbia</taxon>
        <taxon>Desulfobulbales</taxon>
        <taxon>Desulfobulbaceae</taxon>
        <taxon>Desulfobulbus</taxon>
    </lineage>
</organism>
<feature type="signal peptide" evidence="3">
    <location>
        <begin position="1"/>
        <end position="22"/>
    </location>
</feature>
<dbReference type="AlphaFoldDB" id="A0A2L1GKR3"/>
<evidence type="ECO:0000313" key="5">
    <source>
        <dbReference type="Proteomes" id="UP000239867"/>
    </source>
</evidence>
<dbReference type="KEGG" id="deo:CAY53_01155"/>
<keyword evidence="2" id="KW-1133">Transmembrane helix</keyword>
<dbReference type="PROSITE" id="PS51257">
    <property type="entry name" value="PROKAR_LIPOPROTEIN"/>
    <property type="match status" value="1"/>
</dbReference>
<keyword evidence="5" id="KW-1185">Reference proteome</keyword>
<gene>
    <name evidence="4" type="ORF">CAY53_01155</name>
</gene>
<keyword evidence="2" id="KW-0812">Transmembrane</keyword>
<feature type="transmembrane region" description="Helical" evidence="2">
    <location>
        <begin position="52"/>
        <end position="72"/>
    </location>
</feature>
<evidence type="ECO:0000256" key="2">
    <source>
        <dbReference type="SAM" id="Phobius"/>
    </source>
</evidence>
<keyword evidence="3" id="KW-0732">Signal</keyword>
<protein>
    <submittedName>
        <fullName evidence="4">Uncharacterized protein</fullName>
    </submittedName>
</protein>
<feature type="transmembrane region" description="Helical" evidence="2">
    <location>
        <begin position="84"/>
        <end position="103"/>
    </location>
</feature>
<proteinExistence type="predicted"/>
<name>A0A2L1GKR3_9BACT</name>
<keyword evidence="2" id="KW-0472">Membrane</keyword>
<reference evidence="4 5" key="1">
    <citation type="journal article" date="2018" name="MBio">
        <title>Insights into the evolution of host association through the isolation and characterization of a novel human periodontal pathobiont, Desulfobulbus oralis.</title>
        <authorList>
            <person name="Cross K.L."/>
            <person name="Chirania P."/>
            <person name="Xiong W."/>
            <person name="Beall C.J."/>
            <person name="Elkins J.G."/>
            <person name="Giannone R.J."/>
            <person name="Griffen A.L."/>
            <person name="Guss A.M."/>
            <person name="Hettich R.L."/>
            <person name="Joshi S.S."/>
            <person name="Mokrzan E.M."/>
            <person name="Martin R.K."/>
            <person name="Zhulin I.B."/>
            <person name="Leys E.J."/>
            <person name="Podar M."/>
        </authorList>
    </citation>
    <scope>NUCLEOTIDE SEQUENCE [LARGE SCALE GENOMIC DNA]</scope>
    <source>
        <strain evidence="4 5">ORNL</strain>
    </source>
</reference>
<feature type="region of interest" description="Disordered" evidence="1">
    <location>
        <begin position="208"/>
        <end position="264"/>
    </location>
</feature>
<sequence length="293" mass="32357">MRHIFSCTIIAPLLTLSLSCCAGQYGSQRTIVRYYPSCYRPIYDLRRSEHNVARVTAGTALVGALLGAALGVAGSDRRHRGQGALAGAALGGVAGGMAGNIYAQKQQIADENRRMASYLETLEGDISNLDIVSGSARASLQCYDRQFAGLLEDIRIRRVPPAQARQMYSEIRSGREEAIALLGQAETHGHELDRQYQQAFYEEERQLGLPHGREEELASAPRQSQLNRSTPKQSRRTDTGPRTHAQRTLANAKKKQAALSQKVNRITEDRVAAQRRNQAEARELERMLADIDA</sequence>
<feature type="chain" id="PRO_5014669266" evidence="3">
    <location>
        <begin position="23"/>
        <end position="293"/>
    </location>
</feature>
<dbReference type="Proteomes" id="UP000239867">
    <property type="component" value="Chromosome"/>
</dbReference>
<dbReference type="EMBL" id="CP021255">
    <property type="protein sequence ID" value="AVD70259.1"/>
    <property type="molecule type" value="Genomic_DNA"/>
</dbReference>